<dbReference type="Proteomes" id="UP000294817">
    <property type="component" value="Unassembled WGS sequence"/>
</dbReference>
<proteinExistence type="predicted"/>
<dbReference type="AlphaFoldDB" id="A0A4R8EYW1"/>
<keyword evidence="2" id="KW-0949">S-adenosyl-L-methionine</keyword>
<reference evidence="7 8" key="1">
    <citation type="submission" date="2019-03" db="EMBL/GenBank/DDBJ databases">
        <title>Genomic Encyclopedia of Type Strains, Phase IV (KMG-IV): sequencing the most valuable type-strain genomes for metagenomic binning, comparative biology and taxonomic classification.</title>
        <authorList>
            <person name="Goeker M."/>
        </authorList>
    </citation>
    <scope>NUCLEOTIDE SEQUENCE [LARGE SCALE GENOMIC DNA]</scope>
    <source>
        <strain evidence="7 8">DSM 13575</strain>
    </source>
</reference>
<dbReference type="PANTHER" id="PTHR43273">
    <property type="entry name" value="ANAEROBIC SULFATASE-MATURATING ENZYME HOMOLOG ASLB-RELATED"/>
    <property type="match status" value="1"/>
</dbReference>
<comment type="caution">
    <text evidence="7">The sequence shown here is derived from an EMBL/GenBank/DDBJ whole genome shotgun (WGS) entry which is preliminary data.</text>
</comment>
<protein>
    <recommendedName>
        <fullName evidence="6">Radical SAM core domain-containing protein</fullName>
    </recommendedName>
</protein>
<dbReference type="NCBIfam" id="TIGR04085">
    <property type="entry name" value="rSAM_more_4Fe4S"/>
    <property type="match status" value="1"/>
</dbReference>
<comment type="cofactor">
    <cofactor evidence="1">
        <name>[4Fe-4S] cluster</name>
        <dbReference type="ChEBI" id="CHEBI:49883"/>
    </cofactor>
</comment>
<evidence type="ECO:0000256" key="2">
    <source>
        <dbReference type="ARBA" id="ARBA00022691"/>
    </source>
</evidence>
<dbReference type="GO" id="GO:0046872">
    <property type="term" value="F:metal ion binding"/>
    <property type="evidence" value="ECO:0007669"/>
    <property type="project" value="UniProtKB-KW"/>
</dbReference>
<dbReference type="InterPro" id="IPR013785">
    <property type="entry name" value="Aldolase_TIM"/>
</dbReference>
<evidence type="ECO:0000256" key="4">
    <source>
        <dbReference type="ARBA" id="ARBA00023004"/>
    </source>
</evidence>
<organism evidence="7 8">
    <name type="scientific">Petrotoga sibirica</name>
    <dbReference type="NCBI Taxonomy" id="156202"/>
    <lineage>
        <taxon>Bacteria</taxon>
        <taxon>Thermotogati</taxon>
        <taxon>Thermotogota</taxon>
        <taxon>Thermotogae</taxon>
        <taxon>Petrotogales</taxon>
        <taxon>Petrotogaceae</taxon>
        <taxon>Petrotoga</taxon>
    </lineage>
</organism>
<keyword evidence="3" id="KW-0479">Metal-binding</keyword>
<dbReference type="Pfam" id="PF04055">
    <property type="entry name" value="Radical_SAM"/>
    <property type="match status" value="1"/>
</dbReference>
<dbReference type="InterPro" id="IPR023867">
    <property type="entry name" value="Sulphatase_maturase_rSAM"/>
</dbReference>
<dbReference type="RefSeq" id="WP_103876049.1">
    <property type="nucleotide sequence ID" value="NZ_SODZ01000007.1"/>
</dbReference>
<dbReference type="SFLD" id="SFLDG01386">
    <property type="entry name" value="main_SPASM_domain-containing"/>
    <property type="match status" value="1"/>
</dbReference>
<evidence type="ECO:0000259" key="6">
    <source>
        <dbReference type="Pfam" id="PF04055"/>
    </source>
</evidence>
<feature type="domain" description="Radical SAM core" evidence="6">
    <location>
        <begin position="101"/>
        <end position="256"/>
    </location>
</feature>
<dbReference type="EMBL" id="SODZ01000007">
    <property type="protein sequence ID" value="TDX15407.1"/>
    <property type="molecule type" value="Genomic_DNA"/>
</dbReference>
<dbReference type="SFLD" id="SFLDS00029">
    <property type="entry name" value="Radical_SAM"/>
    <property type="match status" value="1"/>
</dbReference>
<accession>A0A4R8EYW1</accession>
<evidence type="ECO:0000256" key="5">
    <source>
        <dbReference type="ARBA" id="ARBA00023014"/>
    </source>
</evidence>
<dbReference type="SFLD" id="SFLDG01384">
    <property type="entry name" value="thioether_bond_formation_requi"/>
    <property type="match status" value="1"/>
</dbReference>
<sequence length="469" mass="54073">MNKALDLIITKKKRMQDFSLFQKNGATVLWDKLTLNAYSLDKKHTEFFNKLLEIENQEEINKFIIREINKSPELENELIELLQDLNLKKESKNLRQLNLLISQKCLLGCLYCYAKKGTYGYPSFMKPLAVKNSLESFLSIFDNIGMIQFFGGEPLLNLELIEYTIKLIQELFSEKIIQKKPDFLVESGLGVPEEIVRKFAKLLQVYPEIRLTVSCDGPSEIQNILRPFKNGKPSYNSVIGNLNYLKKYGQPHAIEVTYTKIHFDKGILPSDLINYFKEELGLKESLVFVIPVISKDPSLALPRDVEIEILYEYHVKMLKSVKNVTSYPRYSIDKFKKHVENTVLSYVPSKYFCDGGIEGYAVDTFGDIYPCHMLVGMEKFKIGNVGENIEKLKMNLENFALKQKKIVEKAKYDKCKNCYLENYCSGCPSANYLLKGNMVPSFSDCEIRKQTVKELLLEYAKITSQEVQN</sequence>
<keyword evidence="5" id="KW-0411">Iron-sulfur</keyword>
<dbReference type="InterPro" id="IPR007197">
    <property type="entry name" value="rSAM"/>
</dbReference>
<dbReference type="Gene3D" id="3.20.20.70">
    <property type="entry name" value="Aldolase class I"/>
    <property type="match status" value="1"/>
</dbReference>
<evidence type="ECO:0000313" key="8">
    <source>
        <dbReference type="Proteomes" id="UP000294817"/>
    </source>
</evidence>
<evidence type="ECO:0000256" key="3">
    <source>
        <dbReference type="ARBA" id="ARBA00022723"/>
    </source>
</evidence>
<name>A0A4R8EYW1_9BACT</name>
<gene>
    <name evidence="7" type="ORF">C8D74_1074</name>
</gene>
<evidence type="ECO:0000256" key="1">
    <source>
        <dbReference type="ARBA" id="ARBA00001966"/>
    </source>
</evidence>
<evidence type="ECO:0000313" key="7">
    <source>
        <dbReference type="EMBL" id="TDX15407.1"/>
    </source>
</evidence>
<dbReference type="GO" id="GO:0016491">
    <property type="term" value="F:oxidoreductase activity"/>
    <property type="evidence" value="ECO:0007669"/>
    <property type="project" value="InterPro"/>
</dbReference>
<dbReference type="InterPro" id="IPR023885">
    <property type="entry name" value="4Fe4S-binding_SPASM_dom"/>
</dbReference>
<dbReference type="CDD" id="cd01335">
    <property type="entry name" value="Radical_SAM"/>
    <property type="match status" value="1"/>
</dbReference>
<dbReference type="PANTHER" id="PTHR43273:SF8">
    <property type="entry name" value="RADICAL SAM DOMAIN PROTEIN"/>
    <property type="match status" value="1"/>
</dbReference>
<dbReference type="InterPro" id="IPR058240">
    <property type="entry name" value="rSAM_sf"/>
</dbReference>
<keyword evidence="8" id="KW-1185">Reference proteome</keyword>
<dbReference type="SFLD" id="SFLDG01067">
    <property type="entry name" value="SPASM/twitch_domain_containing"/>
    <property type="match status" value="1"/>
</dbReference>
<dbReference type="GO" id="GO:0051536">
    <property type="term" value="F:iron-sulfur cluster binding"/>
    <property type="evidence" value="ECO:0007669"/>
    <property type="project" value="UniProtKB-KW"/>
</dbReference>
<dbReference type="SUPFAM" id="SSF102114">
    <property type="entry name" value="Radical SAM enzymes"/>
    <property type="match status" value="1"/>
</dbReference>
<keyword evidence="4" id="KW-0408">Iron</keyword>